<gene>
    <name evidence="4" type="ORF">NK718_04370</name>
</gene>
<protein>
    <recommendedName>
        <fullName evidence="1">Microcystinase C</fullName>
        <shortName evidence="1">MlrC</shortName>
    </recommendedName>
</protein>
<keyword evidence="1" id="KW-0645">Protease</keyword>
<keyword evidence="5" id="KW-1185">Reference proteome</keyword>
<sequence>MTRILLGGLFHETHTFVEDITRADAMHTRVGAELLARRGDASTVDGFLAVAERHGWTVVPTLETMTLPSGTLDHAIFEDFWTRFEAMARPALAEGLDGIWLALHGAMVTTGSDDPEGELLERIRSLPGAADLPLFAVFDLHATFTPRMARFADGLVGYRENPHADARDAAVLSAELLARSLRTRVRPRMVSRNYPLVWPPTGTGTADRPMRSMSECARAIERDDPAVWAVSIVGGYSFADTFHTGVAAVVITDGDAAAAERHLDAIGEIAVRERELGVPAEWELDAAIDDALARPPAGPCILVEPADNIGGGAPGDCTSILRAFVARGLDNAAVVIADAAAVKAFSAVAPGTRIRRAIGGSSRLDPGPLELEMELLSRSDGRFRLEDVNSHLAAAQGVNIEMGPSATVRCGGVTILLTSRKTPPFDLGQLRSQGIEPERLSFVGVKAAVAHRRAYDRLGGRSYWVRTPGPCPSDLTTLPYRKIRRPIFPLDPPWRPA</sequence>
<accession>A0ABT1L8C6</accession>
<proteinExistence type="inferred from homology"/>
<dbReference type="Proteomes" id="UP001205890">
    <property type="component" value="Unassembled WGS sequence"/>
</dbReference>
<evidence type="ECO:0000259" key="3">
    <source>
        <dbReference type="Pfam" id="PF07364"/>
    </source>
</evidence>
<keyword evidence="1" id="KW-0378">Hydrolase</keyword>
<organism evidence="4 5">
    <name type="scientific">Alsobacter ponti</name>
    <dbReference type="NCBI Taxonomy" id="2962936"/>
    <lineage>
        <taxon>Bacteria</taxon>
        <taxon>Pseudomonadati</taxon>
        <taxon>Pseudomonadota</taxon>
        <taxon>Alphaproteobacteria</taxon>
        <taxon>Hyphomicrobiales</taxon>
        <taxon>Alsobacteraceae</taxon>
        <taxon>Alsobacter</taxon>
    </lineage>
</organism>
<feature type="domain" description="Microcystin LR degradation protein MlrC C-terminal" evidence="2">
    <location>
        <begin position="303"/>
        <end position="482"/>
    </location>
</feature>
<comment type="similarity">
    <text evidence="1">Belongs to the peptidase M81 family.</text>
</comment>
<dbReference type="InterPro" id="IPR010799">
    <property type="entry name" value="MlrC_C"/>
</dbReference>
<reference evidence="4 5" key="1">
    <citation type="submission" date="2022-07" db="EMBL/GenBank/DDBJ databases">
        <authorList>
            <person name="Li W.-J."/>
            <person name="Deng Q.-Q."/>
        </authorList>
    </citation>
    <scope>NUCLEOTIDE SEQUENCE [LARGE SCALE GENOMIC DNA]</scope>
    <source>
        <strain evidence="4 5">SYSU M60028</strain>
    </source>
</reference>
<dbReference type="InterPro" id="IPR009197">
    <property type="entry name" value="MlrC"/>
</dbReference>
<comment type="caution">
    <text evidence="4">The sequence shown here is derived from an EMBL/GenBank/DDBJ whole genome shotgun (WGS) entry which is preliminary data.</text>
</comment>
<dbReference type="EMBL" id="JANCLU010000003">
    <property type="protein sequence ID" value="MCP8937739.1"/>
    <property type="molecule type" value="Genomic_DNA"/>
</dbReference>
<comment type="cofactor">
    <cofactor evidence="1">
        <name>Zn(2+)</name>
        <dbReference type="ChEBI" id="CHEBI:29105"/>
    </cofactor>
    <text evidence="1">Binds 1 zinc ion per subunit.</text>
</comment>
<dbReference type="Pfam" id="PF07171">
    <property type="entry name" value="MlrC_C"/>
    <property type="match status" value="1"/>
</dbReference>
<evidence type="ECO:0000313" key="5">
    <source>
        <dbReference type="Proteomes" id="UP001205890"/>
    </source>
</evidence>
<comment type="function">
    <text evidence="1">Involved in peptidolytic degradation of cyclic heptapeptide hepatotoxin microcystin (MC).</text>
</comment>
<dbReference type="RefSeq" id="WP_254739004.1">
    <property type="nucleotide sequence ID" value="NZ_JANCLU010000003.1"/>
</dbReference>
<feature type="domain" description="Microcystin LR degradation protein MlrC N-terminal" evidence="3">
    <location>
        <begin position="3"/>
        <end position="291"/>
    </location>
</feature>
<dbReference type="InterPro" id="IPR015995">
    <property type="entry name" value="MlrC_N"/>
</dbReference>
<evidence type="ECO:0000259" key="2">
    <source>
        <dbReference type="Pfam" id="PF07171"/>
    </source>
</evidence>
<keyword evidence="1" id="KW-0479">Metal-binding</keyword>
<name>A0ABT1L8C6_9HYPH</name>
<keyword evidence="1" id="KW-0482">Metalloprotease</keyword>
<dbReference type="PIRSF" id="PIRSF012702">
    <property type="entry name" value="UCP012702"/>
    <property type="match status" value="1"/>
</dbReference>
<evidence type="ECO:0000313" key="4">
    <source>
        <dbReference type="EMBL" id="MCP8937739.1"/>
    </source>
</evidence>
<dbReference type="Pfam" id="PF07364">
    <property type="entry name" value="DUF1485"/>
    <property type="match status" value="1"/>
</dbReference>
<evidence type="ECO:0000256" key="1">
    <source>
        <dbReference type="PIRNR" id="PIRNR012702"/>
    </source>
</evidence>